<dbReference type="CDD" id="cd03703">
    <property type="entry name" value="aeIF5B_II"/>
    <property type="match status" value="1"/>
</dbReference>
<dbReference type="Gene3D" id="3.40.50.300">
    <property type="entry name" value="P-loop containing nucleotide triphosphate hydrolases"/>
    <property type="match status" value="1"/>
</dbReference>
<feature type="binding site" evidence="8">
    <location>
        <begin position="26"/>
        <end position="33"/>
    </location>
    <ligand>
        <name>GTP</name>
        <dbReference type="ChEBI" id="CHEBI:37565"/>
    </ligand>
</feature>
<evidence type="ECO:0000256" key="2">
    <source>
        <dbReference type="ARBA" id="ARBA00020166"/>
    </source>
</evidence>
<dbReference type="InterPro" id="IPR036925">
    <property type="entry name" value="TIF_IF2_dom3_sf"/>
</dbReference>
<dbReference type="PROSITE" id="PS51722">
    <property type="entry name" value="G_TR_2"/>
    <property type="match status" value="1"/>
</dbReference>
<gene>
    <name evidence="8 11" type="primary">infB</name>
    <name evidence="11" type="ORF">DNFNHJIP_00600</name>
</gene>
<dbReference type="Gene3D" id="2.40.30.10">
    <property type="entry name" value="Translation factors"/>
    <property type="match status" value="2"/>
</dbReference>
<dbReference type="FunFam" id="3.40.50.300:FF:000112">
    <property type="entry name" value="Eukaryotic translation initiation factor 5B"/>
    <property type="match status" value="1"/>
</dbReference>
<dbReference type="CDD" id="cd01887">
    <property type="entry name" value="IF2_eIF5B"/>
    <property type="match status" value="1"/>
</dbReference>
<dbReference type="PRINTS" id="PR00315">
    <property type="entry name" value="ELONGATNFCT"/>
</dbReference>
<evidence type="ECO:0000256" key="8">
    <source>
        <dbReference type="HAMAP-Rule" id="MF_00100"/>
    </source>
</evidence>
<dbReference type="InterPro" id="IPR023115">
    <property type="entry name" value="TIF_IF2_dom3"/>
</dbReference>
<dbReference type="InterPro" id="IPR009000">
    <property type="entry name" value="Transl_B-barrel_sf"/>
</dbReference>
<dbReference type="FunFam" id="3.40.50.10050:FF:000001">
    <property type="entry name" value="Translation initiation factor IF-2"/>
    <property type="match status" value="1"/>
</dbReference>
<accession>A0A812A3G8</accession>
<dbReference type="InterPro" id="IPR029459">
    <property type="entry name" value="EFTU-type"/>
</dbReference>
<dbReference type="EMBL" id="CAJHZY010000080">
    <property type="protein sequence ID" value="CAD7767193.1"/>
    <property type="molecule type" value="Genomic_DNA"/>
</dbReference>
<dbReference type="SUPFAM" id="SSF52540">
    <property type="entry name" value="P-loop containing nucleoside triphosphate hydrolases"/>
    <property type="match status" value="1"/>
</dbReference>
<dbReference type="NCBIfam" id="NF011418">
    <property type="entry name" value="PRK14845.1"/>
    <property type="match status" value="1"/>
</dbReference>
<comment type="caution">
    <text evidence="11">The sequence shown here is derived from an EMBL/GenBank/DDBJ whole genome shotgun (WGS) entry which is preliminary data.</text>
</comment>
<dbReference type="Pfam" id="PF11987">
    <property type="entry name" value="IF-2"/>
    <property type="match status" value="1"/>
</dbReference>
<dbReference type="InterPro" id="IPR004544">
    <property type="entry name" value="TF_aIF-2_arc"/>
</dbReference>
<dbReference type="PANTHER" id="PTHR43381">
    <property type="entry name" value="TRANSLATION INITIATION FACTOR IF-2-RELATED"/>
    <property type="match status" value="1"/>
</dbReference>
<dbReference type="Proteomes" id="UP000614580">
    <property type="component" value="Unassembled WGS sequence"/>
</dbReference>
<dbReference type="Gene3D" id="3.40.50.10050">
    <property type="entry name" value="Translation initiation factor IF- 2, domain 3"/>
    <property type="match status" value="1"/>
</dbReference>
<dbReference type="InterPro" id="IPR015760">
    <property type="entry name" value="TIF_IF2"/>
</dbReference>
<keyword evidence="5 8" id="KW-0648">Protein biosynthesis</keyword>
<dbReference type="HAMAP" id="MF_00100_A">
    <property type="entry name" value="IF_2_A"/>
    <property type="match status" value="1"/>
</dbReference>
<reference evidence="11" key="1">
    <citation type="submission" date="2020-12" db="EMBL/GenBank/DDBJ databases">
        <authorList>
            <person name="Hahn C.J."/>
            <person name="Laso-Perez R."/>
            <person name="Vulcano F."/>
            <person name="Vaziourakis K.-M."/>
            <person name="Stokke R."/>
            <person name="Steen I.H."/>
            <person name="Teske A."/>
            <person name="Boetius A."/>
            <person name="Liebeke M."/>
            <person name="Amann R."/>
            <person name="Knittel K."/>
        </authorList>
    </citation>
    <scope>NUCLEOTIDE SEQUENCE</scope>
    <source>
        <strain evidence="11">Gfbio:c6db26ca-90af-429b-aeed-0e3e8aed0b5e:GoM-Arc1_AMV-AAA_792_C10</strain>
    </source>
</reference>
<keyword evidence="4 8" id="KW-0547">Nucleotide-binding</keyword>
<evidence type="ECO:0000313" key="12">
    <source>
        <dbReference type="Proteomes" id="UP000614580"/>
    </source>
</evidence>
<dbReference type="InterPro" id="IPR027417">
    <property type="entry name" value="P-loop_NTPase"/>
</dbReference>
<name>A0A812A3G8_9EURY</name>
<dbReference type="NCBIfam" id="TIGR00491">
    <property type="entry name" value="aIF-2"/>
    <property type="match status" value="1"/>
</dbReference>
<dbReference type="NCBIfam" id="NF003078">
    <property type="entry name" value="PRK04004.1"/>
    <property type="match status" value="1"/>
</dbReference>
<evidence type="ECO:0000256" key="9">
    <source>
        <dbReference type="RuleBase" id="RU000644"/>
    </source>
</evidence>
<evidence type="ECO:0000313" key="11">
    <source>
        <dbReference type="EMBL" id="CAD7767193.1"/>
    </source>
</evidence>
<dbReference type="FunFam" id="2.40.30.10:FF:000013">
    <property type="entry name" value="eukaryotic translation initiation factor 5B"/>
    <property type="match status" value="1"/>
</dbReference>
<feature type="binding site" evidence="8">
    <location>
        <begin position="141"/>
        <end position="144"/>
    </location>
    <ligand>
        <name>GTP</name>
        <dbReference type="ChEBI" id="CHEBI:37565"/>
    </ligand>
</feature>
<dbReference type="GO" id="GO:0003924">
    <property type="term" value="F:GTPase activity"/>
    <property type="evidence" value="ECO:0007669"/>
    <property type="project" value="UniProtKB-UniRule"/>
</dbReference>
<feature type="domain" description="Tr-type G" evidence="10">
    <location>
        <begin position="17"/>
        <end position="234"/>
    </location>
</feature>
<evidence type="ECO:0000256" key="5">
    <source>
        <dbReference type="ARBA" id="ARBA00022917"/>
    </source>
</evidence>
<dbReference type="GO" id="GO:0005737">
    <property type="term" value="C:cytoplasm"/>
    <property type="evidence" value="ECO:0007669"/>
    <property type="project" value="TreeGrafter"/>
</dbReference>
<dbReference type="InterPro" id="IPR000795">
    <property type="entry name" value="T_Tr_GTP-bd_dom"/>
</dbReference>
<dbReference type="GO" id="GO:0003743">
    <property type="term" value="F:translation initiation factor activity"/>
    <property type="evidence" value="ECO:0007669"/>
    <property type="project" value="UniProtKB-UniRule"/>
</dbReference>
<proteinExistence type="inferred from homology"/>
<comment type="similarity">
    <text evidence="1 8 9">Belongs to the TRAFAC class translation factor GTPase superfamily. Classic translation factor GTPase family. IF-2 subfamily.</text>
</comment>
<comment type="function">
    <text evidence="7 8 9">Function in general translation initiation by promoting the binding of the formylmethionine-tRNA to ribosomes. Seems to function along with eIF-2.</text>
</comment>
<dbReference type="SUPFAM" id="SSF50447">
    <property type="entry name" value="Translation proteins"/>
    <property type="match status" value="1"/>
</dbReference>
<evidence type="ECO:0000256" key="3">
    <source>
        <dbReference type="ARBA" id="ARBA00022540"/>
    </source>
</evidence>
<dbReference type="GO" id="GO:0005525">
    <property type="term" value="F:GTP binding"/>
    <property type="evidence" value="ECO:0007669"/>
    <property type="project" value="UniProtKB-KW"/>
</dbReference>
<evidence type="ECO:0000256" key="7">
    <source>
        <dbReference type="ARBA" id="ARBA00024852"/>
    </source>
</evidence>
<dbReference type="Pfam" id="PF00009">
    <property type="entry name" value="GTP_EFTU"/>
    <property type="match status" value="1"/>
</dbReference>
<dbReference type="CDD" id="cd16266">
    <property type="entry name" value="IF2_aeIF5B_IV"/>
    <property type="match status" value="1"/>
</dbReference>
<evidence type="ECO:0000256" key="6">
    <source>
        <dbReference type="ARBA" id="ARBA00023134"/>
    </source>
</evidence>
<evidence type="ECO:0000259" key="10">
    <source>
        <dbReference type="PROSITE" id="PS51722"/>
    </source>
</evidence>
<dbReference type="NCBIfam" id="TIGR00231">
    <property type="entry name" value="small_GTP"/>
    <property type="match status" value="1"/>
</dbReference>
<evidence type="ECO:0000256" key="4">
    <source>
        <dbReference type="ARBA" id="ARBA00022741"/>
    </source>
</evidence>
<keyword evidence="6 8" id="KW-0342">GTP-binding</keyword>
<sequence length="600" mass="66864">MIKNKLIKVITVTKTELRTPIVCILGHVDHGKTTLLDKIRGTTIAEGEAGLITQHIGATEVPIEIIRKTCGDGAARNFVLPGLLFIDTPGHQAFTTLRSRGGALADIAILIVDINEGFQPQTIESLNILKQYKTPFIVAANKIDRLHGWDSIDNAPFMQTYNKQSENIKQQLNEKMYELIGRLYEHGFSAERYDRIKDFKRNIAVVPLSAKTGEGVPDLLMMLMGLSQRFLEQKLLYSTTGKGAGTILEIKEEQGLGTTLDLILYDGQIKVGDMIAIGSLDGVITTKIRALLKPRPLSEIRSEEKFKHVKKITAASGIKIAAPNIEGALAGTPLYVIDTANKEEITDQIQKEIQNILVETDTTGVIIKADTLGSLEALVGELRQEKIPIRKANIADVTRRDVIEVAALKDPLHRAIIAFNVRILPDAKEELEHSDVKVFESDVIYRLIEDYDSWVEEQKNLMDKKQGEAIIKPGRFKILPHCIFRQSKPAVVGIHVLGGVIKTKLNLIKEDGTPVGSIKGLQDSGENISEARYNDEVAVAIDRPVVGRHINENDILYIDIPEHHSKILEFDIKQTLKPDELETFISFLDIKRKNKPFWGK</sequence>
<dbReference type="SUPFAM" id="SSF52156">
    <property type="entry name" value="Initiation factor IF2/eIF5b, domain 3"/>
    <property type="match status" value="1"/>
</dbReference>
<feature type="binding site" evidence="8">
    <location>
        <begin position="87"/>
        <end position="91"/>
    </location>
    <ligand>
        <name>GTP</name>
        <dbReference type="ChEBI" id="CHEBI:37565"/>
    </ligand>
</feature>
<dbReference type="InterPro" id="IPR005225">
    <property type="entry name" value="Small_GTP-bd"/>
</dbReference>
<dbReference type="PANTHER" id="PTHR43381:SF4">
    <property type="entry name" value="EUKARYOTIC TRANSLATION INITIATION FACTOR 5B"/>
    <property type="match status" value="1"/>
</dbReference>
<evidence type="ECO:0000256" key="1">
    <source>
        <dbReference type="ARBA" id="ARBA00007733"/>
    </source>
</evidence>
<dbReference type="AlphaFoldDB" id="A0A812A3G8"/>
<keyword evidence="3 8" id="KW-0396">Initiation factor</keyword>
<protein>
    <recommendedName>
        <fullName evidence="2 8">Probable translation initiation factor IF-2</fullName>
    </recommendedName>
</protein>
<organism evidence="11 12">
    <name type="scientific">Candidatus Argoarchaeum ethanivorans</name>
    <dbReference type="NCBI Taxonomy" id="2608793"/>
    <lineage>
        <taxon>Archaea</taxon>
        <taxon>Methanobacteriati</taxon>
        <taxon>Methanobacteriota</taxon>
        <taxon>Stenosarchaea group</taxon>
        <taxon>Methanomicrobia</taxon>
        <taxon>Methanosarcinales</taxon>
        <taxon>Methanosarcinales incertae sedis</taxon>
        <taxon>GOM Arc I cluster</taxon>
        <taxon>Candidatus Argoarchaeum</taxon>
    </lineage>
</organism>
<dbReference type="Pfam" id="PF14578">
    <property type="entry name" value="GTP_EFTU_D4"/>
    <property type="match status" value="1"/>
</dbReference>